<evidence type="ECO:0000256" key="1">
    <source>
        <dbReference type="ARBA" id="ARBA00022737"/>
    </source>
</evidence>
<feature type="repeat" description="ANK" evidence="3">
    <location>
        <begin position="2804"/>
        <end position="2836"/>
    </location>
</feature>
<dbReference type="InterPro" id="IPR027417">
    <property type="entry name" value="P-loop_NTPase"/>
</dbReference>
<dbReference type="SUPFAM" id="SSF48403">
    <property type="entry name" value="Ankyrin repeat"/>
    <property type="match status" value="5"/>
</dbReference>
<feature type="compositionally biased region" description="Basic and acidic residues" evidence="4">
    <location>
        <begin position="2103"/>
        <end position="2123"/>
    </location>
</feature>
<accession>A0AAE0BYS0</accession>
<dbReference type="PANTHER" id="PTHR24198">
    <property type="entry name" value="ANKYRIN REPEAT AND PROTEIN KINASE DOMAIN-CONTAINING PROTEIN"/>
    <property type="match status" value="1"/>
</dbReference>
<reference evidence="5 6" key="1">
    <citation type="journal article" date="2015" name="Genome Biol. Evol.">
        <title>Comparative Genomics of a Bacterivorous Green Alga Reveals Evolutionary Causalities and Consequences of Phago-Mixotrophic Mode of Nutrition.</title>
        <authorList>
            <person name="Burns J.A."/>
            <person name="Paasch A."/>
            <person name="Narechania A."/>
            <person name="Kim E."/>
        </authorList>
    </citation>
    <scope>NUCLEOTIDE SEQUENCE [LARGE SCALE GENOMIC DNA]</scope>
    <source>
        <strain evidence="5 6">PLY_AMNH</strain>
    </source>
</reference>
<feature type="repeat" description="ANK" evidence="3">
    <location>
        <begin position="2838"/>
        <end position="2870"/>
    </location>
</feature>
<evidence type="ECO:0000256" key="4">
    <source>
        <dbReference type="SAM" id="MobiDB-lite"/>
    </source>
</evidence>
<dbReference type="Gene3D" id="3.40.50.300">
    <property type="entry name" value="P-loop containing nucleotide triphosphate hydrolases"/>
    <property type="match status" value="1"/>
</dbReference>
<feature type="compositionally biased region" description="Polar residues" evidence="4">
    <location>
        <begin position="941"/>
        <end position="955"/>
    </location>
</feature>
<feature type="repeat" description="ANK" evidence="3">
    <location>
        <begin position="3062"/>
        <end position="3094"/>
    </location>
</feature>
<proteinExistence type="predicted"/>
<evidence type="ECO:0000256" key="3">
    <source>
        <dbReference type="PROSITE-ProRule" id="PRU00023"/>
    </source>
</evidence>
<dbReference type="PROSITE" id="PS50297">
    <property type="entry name" value="ANK_REP_REGION"/>
    <property type="match status" value="14"/>
</dbReference>
<organism evidence="5 6">
    <name type="scientific">Cymbomonas tetramitiformis</name>
    <dbReference type="NCBI Taxonomy" id="36881"/>
    <lineage>
        <taxon>Eukaryota</taxon>
        <taxon>Viridiplantae</taxon>
        <taxon>Chlorophyta</taxon>
        <taxon>Pyramimonadophyceae</taxon>
        <taxon>Pyramimonadales</taxon>
        <taxon>Pyramimonadaceae</taxon>
        <taxon>Cymbomonas</taxon>
    </lineage>
</organism>
<protein>
    <recommendedName>
        <fullName evidence="7">NACHT domain-containing protein</fullName>
    </recommendedName>
</protein>
<feature type="region of interest" description="Disordered" evidence="4">
    <location>
        <begin position="2067"/>
        <end position="2124"/>
    </location>
</feature>
<dbReference type="Pfam" id="PF00023">
    <property type="entry name" value="Ank"/>
    <property type="match status" value="1"/>
</dbReference>
<dbReference type="PANTHER" id="PTHR24198:SF165">
    <property type="entry name" value="ANKYRIN REPEAT-CONTAINING PROTEIN-RELATED"/>
    <property type="match status" value="1"/>
</dbReference>
<dbReference type="SUPFAM" id="SSF52540">
    <property type="entry name" value="P-loop containing nucleoside triphosphate hydrolases"/>
    <property type="match status" value="1"/>
</dbReference>
<feature type="repeat" description="ANK" evidence="3">
    <location>
        <begin position="2515"/>
        <end position="2547"/>
    </location>
</feature>
<feature type="repeat" description="ANK" evidence="3">
    <location>
        <begin position="2903"/>
        <end position="2935"/>
    </location>
</feature>
<feature type="region of interest" description="Disordered" evidence="4">
    <location>
        <begin position="1"/>
        <end position="20"/>
    </location>
</feature>
<feature type="repeat" description="ANK" evidence="3">
    <location>
        <begin position="2934"/>
        <end position="2966"/>
    </location>
</feature>
<dbReference type="Proteomes" id="UP001190700">
    <property type="component" value="Unassembled WGS sequence"/>
</dbReference>
<sequence length="3530" mass="377971">MPLESSASKEAAQIRAQHPRGKLSPSHEVFVANMVSVQCAMLMPDCLELNVQLELGVTPVKTGSQINSLLESGPHVELLADSAVEGLEELEVRCDALPLALGKRARRQEAEVASELRKVRRTTDAVAYTVLRALASPGQTSARGAFDSDVIGHVVESLIDSAAKCAKSSELRGRLICVLHCANRLLTAAMTSSGLLSRKLVASWQEKLGALRKVCAQMQVASGDEEGALGGAVLELSLIRLETHLPQLPQEDEDGNAVNVAFNVVVGLCKSLAMMKLDDDLATGLQQVAGLAADATRQVMTKRCYTELALMDQLAVGIGGLPADALSAETVSSEVMRYLENLQEWYFHRREGGEWEPKPGRWEPKAAFAELLAEVALGALPPAMLWRICLGDEKFIGLSGLMSLGVSATWHCVEPGMVHLTRWAEMLLLPSTFSFSKWQDEGLRILSIELRQVAEETAAGLAAVSSELLGASVNHATGSPSGRLEELSTQLHSARSRREAEELLARSGDTLDALCRTLTQVAGAASGRRAVCRQASKFLRKLGAGRVGDSRSSFKFLRSALEARVRAPLLGEEGRAAVQQTEIRQLACHRLSERMMKSFATLHEWLGQAVRELPARSGSWGELVTLAPGLEAALADMVHAPRDVVCAVRIALEHGAAMLAGFLKVHAAHQADPTSRVTICAAYHRLLRLLQRCASGCKNLEDAVEDAEVRWREELEVTCCEAVRSGASCGSDSSATSSRGCAGAQLDDIVQKIVAESIGMLLPAVNGIEADVKGVDGLLHELSSALEGIAQGLGGPDANSDSEPSPGASELGPLVEPLAVRAEVAESMLVDLACHARRCAEAIELHVSAPLNNAQEVLSGSLPCRGTPAPANVLQQSELPDPVEAVRMAGAAQRVLTCVSVLQQLEHSLLEDPCAGGVTDHLVRSLPQMEHAGLDSVAVQSFGSSPHAEPTSSEPPTAEASVTGDIGCIHSLCGGLLALSDAHSPLPEGVAMDEATERFKNCLAKDDRAAGTVQDAANAMKVEAVALLEAAGNSCSIVAATVKVISDVRMAIAAPMLGLMQEGFMGEVVRSYQAGRPAEVWRVREVAAVGVMCVLDGLQRRADILAVAGDGGGADPAPRAVSWLEKSEEMEEVREVLQSKVMRCWTFEPFSAVRAVLAGGDVLASRLNAYRGVAAEEQGPEEEAAAVQRAAAAREDRRWVWSITQSKVKQEVEARLKALGQWQREADQATDVLQKQELLVRCREEQAALAQAARNVHDVGTALGMLFGFLRGLDAKLDCLGQNLDELQAGVRVLGADLKRLVGRPVLEELGEQRDRRRLERCRLRDVVYIPAQGVRADVEGKFELDVKSTSEHPEGSNPSVDLLAEVREEFLQSKKVNMLLLSGPAGAGKSTFVEVLEHFLETEYAEEQQGKAGAEVCLLKVSLPSLQNPLTDLFGQALRQKGLREAQIQELRDLARMGKVRLIFLLDAYDELPSQCLFKNLYMSNNLEQYRAQAPAATTGTAAGGDRCSSEGKSTASKGELGPAYPKVIITTRTELLSQDPEYERYFVPVEMDTFGKASTSDARQSFLELRIAPFNDQVDPYIHAKVALEVRRELGRKFGDFDPLSKQTADALEKAAIDAWAPSSLGAALGTAEHPQEPHQVQALVHAACQAVMASGKGRRSHERKGKCAQQNATPSMLAVAAEAREGLQLVWVLAGALRQKPPDLDAALRKFCEQLTKADDACKVWLYRDYRQAFDAIPELKELTTTPFMVEIVMGILPELAQMRDMDALMKSKLLLLLEEDAAQTVWGCISRWRRRHPEDADTLMQVQTALDNGTAAEDERAGPSGLASLGDLAKDVTGRLRAKDILLKQPKLVEIALEHVMVKRKAGGDMENARWSRWRTGWRAAGALSISTESMPEDQPAVDKGKSEMVGQNSVAPEDGTMNVEVVGTICSVGIPFMLKNTLRRPKVRRSHIYDMFTTRYVEREAHKAIMSGTVDVPTVEREGKEYAQRLALAMVSENVSKKAAPVKCDGGMLAFIHKTVQEYLCAASLRAALRAAWIDLAVPLEQLEEHLQSAVELAASGGMGGAGAGEGSPPSGGTDSGVGSVQPGARTAAPGADKPPEVPRRGDEQQKHRSEGTRAAKALQRVAKRLLKSGWAQVDLRGEAVVRDFLTDLFLDDLEFAAEVSFVARWSQQLFDSARQAGKDVHRADLSVCANVRALLGSPLPKRAGGTLLHAAAADGSYFAVSTILEILKTGCTAHNLLEQRDDEGRTPLFCAAQSGHAQVVAALLAAGAQRDTRSKLRPQLRFLSARNSARIDGRLHSVKSDRYDGKYWVVGVPAAAPVEGCWRYEVKLDLKPHFIWKVPHRHRPNGFIGVGYSVGWSAGNVKRAAWIEPRKGQEEHHVGRNHWSFGLHSSGAWRGAAMPPPASSCSSDSADPPILDDKASMQSGTLSIGMLLDCDQQMAYVAVGKESDWRGVAQKWDAKQYPVFPAVSCNELFGEVQFNFGERPWQCVRPTPGGSDFRPIADASSGNTPVMEAAIGGHMNVCALLLDAAAVMDTGRRYQRTLMHWAAWWGHAEVARQILDVCGSCVDCVYALDGQERPPVWYAVQQGHPEVTRVLLEVGADRSVVDESGASLAHQAVAGGFVEVLRELAMQVHVVLTAEDGAVTLAMQFFEEQAMNLSHADNNGETPALWAAKRGHSEALRVLHEAGADLSRANDKGETPAFKAVEGGHVDVLRVLHEAGADLSLAGNRWRPFELAAKGGHADALRVLHELGADLSCITDKGMTPAHWAAIMGHGDALRVLHELGADLSHANDKGETPAFKAVEGGHVDALRVLHEAGADLSRASDIRCETPALRAAKKGYTDALRVLHEAGADLSSVDRYGWTPAWWAADRGFSDALRVLHEAGEVDAEDREGRTALTAALAWGHKHAAWALLEAGAGVNAGTGRQPLHAAAEKGMVEMVRELAGKGAEVDAEDGGGGTALTVALACGQEGAARALLEAGAGVNAGNGRRPLHIAAEKGTVEMVRELVGKGAEMDAEDSEGRTALTVALAWGLEGAAWALLEAGAGVNAGRGWRPLHIAVEKGMVEMVRELAGKGAEVDAEDSEGRTALTVALAWGLEGAAWALLEAGAGVNAGRGWRPLHVAAEKGMVEMVRELAGKGAEMDAEDREGRTALTVALAWGHKHAAWALLEAGAGVNAGTGRRPLHIAVEKGMREMVRELAGKGAEVDAEDGGGRTALTVALACGQEGAARALLEAGAGVNAEDEEGRTTLQCLLLAPELSPAYTFVGEDISGSPVDGRIIRGDVTEEVMMRRAVGRWALKVVKTVGYAGFGVVFEGANLEKPSSGYFCLATSDDDIIRYVDGEEADCELEFSKQGKLKAGDVLHFVLRGVVLEVALNDSPFEEAFTDLPAGVVPVVALQDANGMVELVGSVRARCRRLVEDLSLLIEMGADVNAGKGQRALHLAAKDGLHEAVWLLLKAGAELGRADDDGALPAWLACVGGSVETVRLMKEAGADFGGVVQWAEAGGHSLSAEILQFVH</sequence>
<feature type="repeat" description="ANK" evidence="3">
    <location>
        <begin position="3447"/>
        <end position="3479"/>
    </location>
</feature>
<feature type="repeat" description="ANK" evidence="3">
    <location>
        <begin position="2253"/>
        <end position="2285"/>
    </location>
</feature>
<dbReference type="PROSITE" id="PS50088">
    <property type="entry name" value="ANK_REPEAT"/>
    <property type="match status" value="18"/>
</dbReference>
<dbReference type="Gene3D" id="1.25.40.20">
    <property type="entry name" value="Ankyrin repeat-containing domain"/>
    <property type="match status" value="8"/>
</dbReference>
<evidence type="ECO:0000313" key="6">
    <source>
        <dbReference type="Proteomes" id="UP001190700"/>
    </source>
</evidence>
<evidence type="ECO:0000256" key="2">
    <source>
        <dbReference type="ARBA" id="ARBA00023043"/>
    </source>
</evidence>
<dbReference type="InterPro" id="IPR043136">
    <property type="entry name" value="B30.2/SPRY_sf"/>
</dbReference>
<feature type="region of interest" description="Disordered" evidence="4">
    <location>
        <begin position="941"/>
        <end position="961"/>
    </location>
</feature>
<dbReference type="Gene3D" id="2.60.120.920">
    <property type="match status" value="1"/>
</dbReference>
<feature type="repeat" description="ANK" evidence="3">
    <location>
        <begin position="2673"/>
        <end position="2705"/>
    </location>
</feature>
<feature type="repeat" description="ANK" evidence="3">
    <location>
        <begin position="2706"/>
        <end position="2738"/>
    </location>
</feature>
<evidence type="ECO:0000313" key="5">
    <source>
        <dbReference type="EMBL" id="KAK3245267.1"/>
    </source>
</evidence>
<dbReference type="Pfam" id="PF12796">
    <property type="entry name" value="Ank_2"/>
    <property type="match status" value="8"/>
</dbReference>
<feature type="repeat" description="ANK" evidence="3">
    <location>
        <begin position="3190"/>
        <end position="3222"/>
    </location>
</feature>
<keyword evidence="2 3" id="KW-0040">ANK repeat</keyword>
<comment type="caution">
    <text evidence="5">The sequence shown here is derived from an EMBL/GenBank/DDBJ whole genome shotgun (WGS) entry which is preliminary data.</text>
</comment>
<dbReference type="Pfam" id="PF13637">
    <property type="entry name" value="Ank_4"/>
    <property type="match status" value="2"/>
</dbReference>
<feature type="repeat" description="ANK" evidence="3">
    <location>
        <begin position="2585"/>
        <end position="2617"/>
    </location>
</feature>
<feature type="repeat" description="ANK" evidence="3">
    <location>
        <begin position="2998"/>
        <end position="3030"/>
    </location>
</feature>
<dbReference type="EMBL" id="LGRX02030822">
    <property type="protein sequence ID" value="KAK3245267.1"/>
    <property type="molecule type" value="Genomic_DNA"/>
</dbReference>
<evidence type="ECO:0008006" key="7">
    <source>
        <dbReference type="Google" id="ProtNLM"/>
    </source>
</evidence>
<dbReference type="SMART" id="SM00248">
    <property type="entry name" value="ANK"/>
    <property type="match status" value="25"/>
</dbReference>
<feature type="repeat" description="ANK" evidence="3">
    <location>
        <begin position="3159"/>
        <end position="3191"/>
    </location>
</feature>
<feature type="region of interest" description="Disordered" evidence="4">
    <location>
        <begin position="790"/>
        <end position="812"/>
    </location>
</feature>
<dbReference type="InterPro" id="IPR002110">
    <property type="entry name" value="Ankyrin_rpt"/>
</dbReference>
<dbReference type="InterPro" id="IPR036770">
    <property type="entry name" value="Ankyrin_rpt-contain_sf"/>
</dbReference>
<name>A0AAE0BYS0_9CHLO</name>
<keyword evidence="1" id="KW-0677">Repeat</keyword>
<feature type="repeat" description="ANK" evidence="3">
    <location>
        <begin position="2967"/>
        <end position="2999"/>
    </location>
</feature>
<feature type="repeat" description="ANK" evidence="3">
    <location>
        <begin position="3223"/>
        <end position="3255"/>
    </location>
</feature>
<keyword evidence="6" id="KW-1185">Reference proteome</keyword>
<feature type="repeat" description="ANK" evidence="3">
    <location>
        <begin position="3126"/>
        <end position="3158"/>
    </location>
</feature>
<gene>
    <name evidence="5" type="ORF">CYMTET_45152</name>
</gene>
<feature type="region of interest" description="Disordered" evidence="4">
    <location>
        <begin position="1499"/>
        <end position="1520"/>
    </location>
</feature>
<feature type="repeat" description="ANK" evidence="3">
    <location>
        <begin position="2771"/>
        <end position="2803"/>
    </location>
</feature>